<dbReference type="OrthoDB" id="9870078at2"/>
<gene>
    <name evidence="1" type="ORF">CLV52_2087</name>
</gene>
<evidence type="ECO:0000313" key="2">
    <source>
        <dbReference type="Proteomes" id="UP000295344"/>
    </source>
</evidence>
<dbReference type="RefSeq" id="WP_133766252.1">
    <property type="nucleotide sequence ID" value="NZ_BAAARP010000002.1"/>
</dbReference>
<comment type="caution">
    <text evidence="1">The sequence shown here is derived from an EMBL/GenBank/DDBJ whole genome shotgun (WGS) entry which is preliminary data.</text>
</comment>
<protein>
    <submittedName>
        <fullName evidence="1">Uncharacterized protein</fullName>
    </submittedName>
</protein>
<keyword evidence="2" id="KW-1185">Reference proteome</keyword>
<sequence length="181" mass="19692">MAEDDLIAWERLRRDAERRGAFGALRTDAERRDADRERAVRLAADTLLDKALRRGDSEAGARKLVDRALTLSVPGSEPGEEGALAVHLFVWDALREVALDPAHPDWLDRAEAATPDGVGRSEWLAALRAVAGEGEIDQDERRRIRVLAGPAGDHDPFAGVPHDERVAATLQLLAAVRAVTA</sequence>
<dbReference type="EMBL" id="SOAM01000002">
    <property type="protein sequence ID" value="TDS77147.1"/>
    <property type="molecule type" value="Genomic_DNA"/>
</dbReference>
<dbReference type="Proteomes" id="UP000295344">
    <property type="component" value="Unassembled WGS sequence"/>
</dbReference>
<dbReference type="AlphaFoldDB" id="A0A4R7FLA3"/>
<proteinExistence type="predicted"/>
<name>A0A4R7FLA3_9MICO</name>
<organism evidence="1 2">
    <name type="scientific">Amnibacterium kyonggiense</name>
    <dbReference type="NCBI Taxonomy" id="595671"/>
    <lineage>
        <taxon>Bacteria</taxon>
        <taxon>Bacillati</taxon>
        <taxon>Actinomycetota</taxon>
        <taxon>Actinomycetes</taxon>
        <taxon>Micrococcales</taxon>
        <taxon>Microbacteriaceae</taxon>
        <taxon>Amnibacterium</taxon>
    </lineage>
</organism>
<accession>A0A4R7FLA3</accession>
<reference evidence="1 2" key="1">
    <citation type="submission" date="2019-03" db="EMBL/GenBank/DDBJ databases">
        <title>Genomic Encyclopedia of Archaeal and Bacterial Type Strains, Phase II (KMG-II): from individual species to whole genera.</title>
        <authorList>
            <person name="Goeker M."/>
        </authorList>
    </citation>
    <scope>NUCLEOTIDE SEQUENCE [LARGE SCALE GENOMIC DNA]</scope>
    <source>
        <strain evidence="1 2">DSM 24782</strain>
    </source>
</reference>
<evidence type="ECO:0000313" key="1">
    <source>
        <dbReference type="EMBL" id="TDS77147.1"/>
    </source>
</evidence>